<dbReference type="GO" id="GO:0016567">
    <property type="term" value="P:protein ubiquitination"/>
    <property type="evidence" value="ECO:0007669"/>
    <property type="project" value="UniProtKB-UniPathway"/>
</dbReference>
<dbReference type="Proteomes" id="UP000472260">
    <property type="component" value="Unassembled WGS sequence"/>
</dbReference>
<name>A0A671PT48_9TELE</name>
<comment type="pathway">
    <text evidence="3">Protein modification; protein ubiquitination.</text>
</comment>
<evidence type="ECO:0000259" key="16">
    <source>
        <dbReference type="PROSITE" id="PS50089"/>
    </source>
</evidence>
<dbReference type="CDD" id="cd13195">
    <property type="entry name" value="FERM_C_MYLIP_IDOL"/>
    <property type="match status" value="1"/>
</dbReference>
<dbReference type="AlphaFoldDB" id="A0A671PT48"/>
<dbReference type="SMART" id="SM01196">
    <property type="entry name" value="FERM_C"/>
    <property type="match status" value="1"/>
</dbReference>
<organism evidence="17 18">
    <name type="scientific">Sinocyclocheilus anshuiensis</name>
    <dbReference type="NCBI Taxonomy" id="1608454"/>
    <lineage>
        <taxon>Eukaryota</taxon>
        <taxon>Metazoa</taxon>
        <taxon>Chordata</taxon>
        <taxon>Craniata</taxon>
        <taxon>Vertebrata</taxon>
        <taxon>Euteleostomi</taxon>
        <taxon>Actinopterygii</taxon>
        <taxon>Neopterygii</taxon>
        <taxon>Teleostei</taxon>
        <taxon>Ostariophysi</taxon>
        <taxon>Cypriniformes</taxon>
        <taxon>Cyprinidae</taxon>
        <taxon>Cyprininae</taxon>
        <taxon>Sinocyclocheilus</taxon>
    </lineage>
</organism>
<dbReference type="Pfam" id="PF00373">
    <property type="entry name" value="FERM_M"/>
    <property type="match status" value="1"/>
</dbReference>
<comment type="catalytic activity">
    <reaction evidence="1">
        <text>S-ubiquitinyl-[E2 ubiquitin-conjugating enzyme]-L-cysteine + [acceptor protein]-L-lysine = [E2 ubiquitin-conjugating enzyme]-L-cysteine + N(6)-ubiquitinyl-[acceptor protein]-L-lysine.</text>
        <dbReference type="EC" id="2.3.2.27"/>
    </reaction>
</comment>
<keyword evidence="11" id="KW-0306">Gastrulation</keyword>
<evidence type="ECO:0000256" key="13">
    <source>
        <dbReference type="ARBA" id="ARBA00062023"/>
    </source>
</evidence>
<proteinExistence type="predicted"/>
<dbReference type="SUPFAM" id="SSF47031">
    <property type="entry name" value="Second domain of FERM"/>
    <property type="match status" value="1"/>
</dbReference>
<keyword evidence="11" id="KW-0217">Developmental protein</keyword>
<feature type="domain" description="FERM" evidence="15">
    <location>
        <begin position="1"/>
        <end position="279"/>
    </location>
</feature>
<dbReference type="InterPro" id="IPR000299">
    <property type="entry name" value="FERM_domain"/>
</dbReference>
<dbReference type="InterPro" id="IPR013083">
    <property type="entry name" value="Znf_RING/FYVE/PHD"/>
</dbReference>
<dbReference type="Pfam" id="PF09379">
    <property type="entry name" value="FERM_N"/>
    <property type="match status" value="1"/>
</dbReference>
<dbReference type="PROSITE" id="PS50057">
    <property type="entry name" value="FERM_3"/>
    <property type="match status" value="1"/>
</dbReference>
<evidence type="ECO:0000256" key="14">
    <source>
        <dbReference type="PROSITE-ProRule" id="PRU00175"/>
    </source>
</evidence>
<sequence>MLCHITRPDLVVLEVEVDPKANGEDILNKICRKMGIIEVDYFGLQFTGTKGEILWMNLRNRISQQVDCLSPCRLRLRVKFFVEPHLILQEQTRHLFLMHVKEELFKGSLRLDMEQAIELCALLAQAEFGDHNHNTANYCYSQIYGQDPSHDTINNIFLRHKSLEGVSQASAEYQALQLVSSLNYYGVEWHSARDSEGQELLIGVGPEGLFVCKTDFTPIERIIYPVIQMATQSGRNVYVTITKDSEDSEVLLFKFISPSAANGLYRAITEIHAFYRCDTVTSSVKMQYSRDFKGHLASLFLNESIDLGKRYIFDIQRTSKEVYDHARRALFNAGMAVTGCGSPRDDCSLSPLRQTKVEREEQTCVSCRETCVLKEKLQRLQEALTCSLCCEQDINAAFCPCGHMFCCYNCASQLQCCPVCRSDVDRVQHVYLPTCASLLGLAEAKTTTFSVSRGTSVSEDCGDKENTCQM</sequence>
<dbReference type="CDD" id="cd17104">
    <property type="entry name" value="FERM_F1_MYLIP"/>
    <property type="match status" value="1"/>
</dbReference>
<dbReference type="InterPro" id="IPR014352">
    <property type="entry name" value="FERM/acyl-CoA-bd_prot_sf"/>
</dbReference>
<dbReference type="Ensembl" id="ENSSANT00000066288.1">
    <property type="protein sequence ID" value="ENSSANP00000062342.1"/>
    <property type="gene ID" value="ENSSANG00000031084.1"/>
</dbReference>
<evidence type="ECO:0000256" key="11">
    <source>
        <dbReference type="ARBA" id="ARBA00023218"/>
    </source>
</evidence>
<dbReference type="FunFam" id="2.30.29.30:FF:000164">
    <property type="entry name" value="Putative E3 ubiquitin-protein ligase MYLIP"/>
    <property type="match status" value="1"/>
</dbReference>
<reference evidence="17" key="1">
    <citation type="submission" date="2025-08" db="UniProtKB">
        <authorList>
            <consortium name="Ensembl"/>
        </authorList>
    </citation>
    <scope>IDENTIFICATION</scope>
</reference>
<evidence type="ECO:0000256" key="10">
    <source>
        <dbReference type="ARBA" id="ARBA00022833"/>
    </source>
</evidence>
<evidence type="ECO:0000256" key="6">
    <source>
        <dbReference type="ARBA" id="ARBA00022679"/>
    </source>
</evidence>
<dbReference type="GO" id="GO:0061630">
    <property type="term" value="F:ubiquitin protein ligase activity"/>
    <property type="evidence" value="ECO:0007669"/>
    <property type="project" value="UniProtKB-EC"/>
</dbReference>
<dbReference type="GO" id="GO:0007369">
    <property type="term" value="P:gastrulation"/>
    <property type="evidence" value="ECO:0007669"/>
    <property type="project" value="UniProtKB-KW"/>
</dbReference>
<dbReference type="InterPro" id="IPR018979">
    <property type="entry name" value="FERM_N"/>
</dbReference>
<evidence type="ECO:0000256" key="9">
    <source>
        <dbReference type="ARBA" id="ARBA00022786"/>
    </source>
</evidence>
<keyword evidence="10" id="KW-0862">Zinc</keyword>
<dbReference type="GO" id="GO:0006511">
    <property type="term" value="P:ubiquitin-dependent protein catabolic process"/>
    <property type="evidence" value="ECO:0007669"/>
    <property type="project" value="TreeGrafter"/>
</dbReference>
<dbReference type="Gene3D" id="3.30.40.10">
    <property type="entry name" value="Zinc/RING finger domain, C3HC4 (zinc finger)"/>
    <property type="match status" value="1"/>
</dbReference>
<dbReference type="Pfam" id="PF13920">
    <property type="entry name" value="zf-C3HC4_3"/>
    <property type="match status" value="1"/>
</dbReference>
<dbReference type="PANTHER" id="PTHR23280:SF13">
    <property type="entry name" value="E3 UBIQUITIN-PROTEIN LIGASE MYLIP"/>
    <property type="match status" value="1"/>
</dbReference>
<dbReference type="FunFam" id="1.20.80.10:FF:000019">
    <property type="entry name" value="E3 ubiquitin-protein ligase MYLIP"/>
    <property type="match status" value="1"/>
</dbReference>
<protein>
    <recommendedName>
        <fullName evidence="4">RING-type E3 ubiquitin transferase</fullName>
        <ecNumber evidence="4">2.3.2.27</ecNumber>
    </recommendedName>
</protein>
<evidence type="ECO:0000256" key="12">
    <source>
        <dbReference type="ARBA" id="ARBA00055346"/>
    </source>
</evidence>
<keyword evidence="8 14" id="KW-0863">Zinc-finger</keyword>
<dbReference type="InterPro" id="IPR019748">
    <property type="entry name" value="FERM_central"/>
</dbReference>
<dbReference type="OrthoDB" id="10037309at2759"/>
<dbReference type="KEGG" id="sanh:107699500"/>
<evidence type="ECO:0000256" key="3">
    <source>
        <dbReference type="ARBA" id="ARBA00004906"/>
    </source>
</evidence>
<evidence type="ECO:0000256" key="4">
    <source>
        <dbReference type="ARBA" id="ARBA00012483"/>
    </source>
</evidence>
<dbReference type="CDD" id="cd16523">
    <property type="entry name" value="RING-HC_MYLIP"/>
    <property type="match status" value="1"/>
</dbReference>
<evidence type="ECO:0000259" key="15">
    <source>
        <dbReference type="PROSITE" id="PS50057"/>
    </source>
</evidence>
<evidence type="ECO:0000256" key="5">
    <source>
        <dbReference type="ARBA" id="ARBA00022490"/>
    </source>
</evidence>
<dbReference type="CTD" id="565911"/>
<keyword evidence="5" id="KW-0963">Cytoplasm</keyword>
<dbReference type="InterPro" id="IPR018980">
    <property type="entry name" value="FERM_PH-like_C"/>
</dbReference>
<comment type="function">
    <text evidence="12">E3 ubiquitin-protein ligase that mediates ubiquitination and subsequent proteasomal degradation of myosin regulatory light chain (MRLC). Regulates cell movements during gastrulation by acting downstream of fz7 to antagonize the frizzled-signaling pathway.</text>
</comment>
<dbReference type="CDD" id="cd14473">
    <property type="entry name" value="FERM_B-lobe"/>
    <property type="match status" value="1"/>
</dbReference>
<dbReference type="PRINTS" id="PR00935">
    <property type="entry name" value="BAND41"/>
</dbReference>
<dbReference type="InterPro" id="IPR011993">
    <property type="entry name" value="PH-like_dom_sf"/>
</dbReference>
<evidence type="ECO:0000256" key="1">
    <source>
        <dbReference type="ARBA" id="ARBA00000900"/>
    </source>
</evidence>
<dbReference type="Gene3D" id="3.10.20.90">
    <property type="entry name" value="Phosphatidylinositol 3-kinase Catalytic Subunit, Chain A, domain 1"/>
    <property type="match status" value="1"/>
</dbReference>
<dbReference type="InterPro" id="IPR035963">
    <property type="entry name" value="FERM_2"/>
</dbReference>
<dbReference type="RefSeq" id="XP_016356244.1">
    <property type="nucleotide sequence ID" value="XM_016500758.1"/>
</dbReference>
<keyword evidence="7" id="KW-0479">Metal-binding</keyword>
<dbReference type="Gene3D" id="2.30.29.30">
    <property type="entry name" value="Pleckstrin-homology domain (PH domain)/Phosphotyrosine-binding domain (PTB)"/>
    <property type="match status" value="1"/>
</dbReference>
<dbReference type="PANTHER" id="PTHR23280">
    <property type="entry name" value="4.1 G PROTEIN"/>
    <property type="match status" value="1"/>
</dbReference>
<comment type="subcellular location">
    <subcellularLocation>
        <location evidence="2">Cytoplasm</location>
        <location evidence="2">Cytosol</location>
    </subcellularLocation>
</comment>
<dbReference type="Pfam" id="PF09380">
    <property type="entry name" value="FERM_C"/>
    <property type="match status" value="1"/>
</dbReference>
<dbReference type="FunFam" id="3.30.40.10:FF:000175">
    <property type="entry name" value="Putative E3 ubiquitin-protein ligase MYLIP"/>
    <property type="match status" value="1"/>
</dbReference>
<dbReference type="FunFam" id="3.10.20.90:FF:000129">
    <property type="entry name" value="E3 ubiquitin-protein ligase MYLIP isoform X1"/>
    <property type="match status" value="1"/>
</dbReference>
<dbReference type="GO" id="GO:0008270">
    <property type="term" value="F:zinc ion binding"/>
    <property type="evidence" value="ECO:0007669"/>
    <property type="project" value="UniProtKB-KW"/>
</dbReference>
<dbReference type="InterPro" id="IPR001841">
    <property type="entry name" value="Znf_RING"/>
</dbReference>
<comment type="subunit">
    <text evidence="13">Interacts with anxa5.</text>
</comment>
<dbReference type="InterPro" id="IPR019749">
    <property type="entry name" value="Band_41_domain"/>
</dbReference>
<dbReference type="GeneID" id="107699500"/>
<dbReference type="SUPFAM" id="SSF50729">
    <property type="entry name" value="PH domain-like"/>
    <property type="match status" value="1"/>
</dbReference>
<evidence type="ECO:0000313" key="18">
    <source>
        <dbReference type="Proteomes" id="UP000472260"/>
    </source>
</evidence>
<evidence type="ECO:0000256" key="2">
    <source>
        <dbReference type="ARBA" id="ARBA00004514"/>
    </source>
</evidence>
<dbReference type="Gene3D" id="1.20.80.10">
    <property type="match status" value="1"/>
</dbReference>
<reference evidence="17" key="2">
    <citation type="submission" date="2025-09" db="UniProtKB">
        <authorList>
            <consortium name="Ensembl"/>
        </authorList>
    </citation>
    <scope>IDENTIFICATION</scope>
</reference>
<dbReference type="SUPFAM" id="SSF54236">
    <property type="entry name" value="Ubiquitin-like"/>
    <property type="match status" value="1"/>
</dbReference>
<keyword evidence="18" id="KW-1185">Reference proteome</keyword>
<dbReference type="GO" id="GO:0005829">
    <property type="term" value="C:cytosol"/>
    <property type="evidence" value="ECO:0007669"/>
    <property type="project" value="UniProtKB-SubCell"/>
</dbReference>
<evidence type="ECO:0000256" key="7">
    <source>
        <dbReference type="ARBA" id="ARBA00022723"/>
    </source>
</evidence>
<dbReference type="SUPFAM" id="SSF57850">
    <property type="entry name" value="RING/U-box"/>
    <property type="match status" value="1"/>
</dbReference>
<feature type="domain" description="RING-type" evidence="16">
    <location>
        <begin position="386"/>
        <end position="421"/>
    </location>
</feature>
<dbReference type="InterPro" id="IPR029071">
    <property type="entry name" value="Ubiquitin-like_domsf"/>
</dbReference>
<gene>
    <name evidence="17" type="primary">mylipb</name>
</gene>
<keyword evidence="9" id="KW-0833">Ubl conjugation pathway</keyword>
<evidence type="ECO:0000313" key="17">
    <source>
        <dbReference type="Ensembl" id="ENSSANP00000062342.1"/>
    </source>
</evidence>
<accession>A0A671PT48</accession>
<keyword evidence="6" id="KW-0808">Transferase</keyword>
<dbReference type="InterPro" id="IPR041790">
    <property type="entry name" value="MYLIP_FERM_C"/>
</dbReference>
<evidence type="ECO:0000256" key="8">
    <source>
        <dbReference type="ARBA" id="ARBA00022771"/>
    </source>
</evidence>
<dbReference type="EC" id="2.3.2.27" evidence="4"/>
<dbReference type="PROSITE" id="PS50089">
    <property type="entry name" value="ZF_RING_2"/>
    <property type="match status" value="1"/>
</dbReference>
<dbReference type="SMART" id="SM00295">
    <property type="entry name" value="B41"/>
    <property type="match status" value="1"/>
</dbReference>
<dbReference type="UniPathway" id="UPA00143"/>